<sequence length="122" mass="13195">MAAIAAKLAASEREADAARVRAKLKAARTARRKTELAAPMPEAAAPEAPEEQEKERDVDPVKRDQARRPDGGEQAGVAEDDVPVKRKRDKRASKVASRRRSTLSPWELESLISGNVAAAQAD</sequence>
<comment type="caution">
    <text evidence="2">The sequence shown here is derived from an EMBL/GenBank/DDBJ whole genome shotgun (WGS) entry which is preliminary data.</text>
</comment>
<dbReference type="EMBL" id="ONZQ02000001">
    <property type="protein sequence ID" value="SPN97382.1"/>
    <property type="molecule type" value="Genomic_DNA"/>
</dbReference>
<feature type="compositionally biased region" description="Basic residues" evidence="1">
    <location>
        <begin position="85"/>
        <end position="101"/>
    </location>
</feature>
<feature type="compositionally biased region" description="Basic and acidic residues" evidence="1">
    <location>
        <begin position="51"/>
        <end position="71"/>
    </location>
</feature>
<evidence type="ECO:0000313" key="2">
    <source>
        <dbReference type="EMBL" id="SPN97382.1"/>
    </source>
</evidence>
<feature type="compositionally biased region" description="Low complexity" evidence="1">
    <location>
        <begin position="36"/>
        <end position="47"/>
    </location>
</feature>
<feature type="region of interest" description="Disordered" evidence="1">
    <location>
        <begin position="23"/>
        <end position="106"/>
    </location>
</feature>
<keyword evidence="3" id="KW-1185">Reference proteome</keyword>
<evidence type="ECO:0000313" key="3">
    <source>
        <dbReference type="Proteomes" id="UP001187682"/>
    </source>
</evidence>
<gene>
    <name evidence="2" type="ORF">DNG_00896</name>
</gene>
<proteinExistence type="predicted"/>
<dbReference type="AlphaFoldDB" id="A0AAE8MPJ7"/>
<reference evidence="2" key="1">
    <citation type="submission" date="2018-03" db="EMBL/GenBank/DDBJ databases">
        <authorList>
            <person name="Guldener U."/>
        </authorList>
    </citation>
    <scope>NUCLEOTIDE SEQUENCE</scope>
</reference>
<accession>A0AAE8MPJ7</accession>
<organism evidence="2 3">
    <name type="scientific">Cephalotrichum gorgonifer</name>
    <dbReference type="NCBI Taxonomy" id="2041049"/>
    <lineage>
        <taxon>Eukaryota</taxon>
        <taxon>Fungi</taxon>
        <taxon>Dikarya</taxon>
        <taxon>Ascomycota</taxon>
        <taxon>Pezizomycotina</taxon>
        <taxon>Sordariomycetes</taxon>
        <taxon>Hypocreomycetidae</taxon>
        <taxon>Microascales</taxon>
        <taxon>Microascaceae</taxon>
        <taxon>Cephalotrichum</taxon>
    </lineage>
</organism>
<dbReference type="Proteomes" id="UP001187682">
    <property type="component" value="Unassembled WGS sequence"/>
</dbReference>
<protein>
    <submittedName>
        <fullName evidence="2">Uncharacterized protein</fullName>
    </submittedName>
</protein>
<evidence type="ECO:0000256" key="1">
    <source>
        <dbReference type="SAM" id="MobiDB-lite"/>
    </source>
</evidence>
<name>A0AAE8MPJ7_9PEZI</name>